<keyword evidence="1" id="KW-0812">Transmembrane</keyword>
<keyword evidence="1" id="KW-1133">Transmembrane helix</keyword>
<organism evidence="2 3">
    <name type="scientific">Citrullus colocynthis</name>
    <name type="common">colocynth</name>
    <dbReference type="NCBI Taxonomy" id="252529"/>
    <lineage>
        <taxon>Eukaryota</taxon>
        <taxon>Viridiplantae</taxon>
        <taxon>Streptophyta</taxon>
        <taxon>Embryophyta</taxon>
        <taxon>Tracheophyta</taxon>
        <taxon>Spermatophyta</taxon>
        <taxon>Magnoliopsida</taxon>
        <taxon>eudicotyledons</taxon>
        <taxon>Gunneridae</taxon>
        <taxon>Pentapetalae</taxon>
        <taxon>rosids</taxon>
        <taxon>fabids</taxon>
        <taxon>Cucurbitales</taxon>
        <taxon>Cucurbitaceae</taxon>
        <taxon>Benincaseae</taxon>
        <taxon>Citrullus</taxon>
    </lineage>
</organism>
<dbReference type="Proteomes" id="UP001642487">
    <property type="component" value="Chromosome 1"/>
</dbReference>
<evidence type="ECO:0000313" key="2">
    <source>
        <dbReference type="EMBL" id="CAK9310258.1"/>
    </source>
</evidence>
<accession>A0ABP0XQ22</accession>
<gene>
    <name evidence="2" type="ORF">CITCOLO1_LOCUS1876</name>
</gene>
<keyword evidence="1" id="KW-0472">Membrane</keyword>
<evidence type="ECO:0000256" key="1">
    <source>
        <dbReference type="SAM" id="Phobius"/>
    </source>
</evidence>
<dbReference type="EMBL" id="OZ021735">
    <property type="protein sequence ID" value="CAK9310258.1"/>
    <property type="molecule type" value="Genomic_DNA"/>
</dbReference>
<feature type="transmembrane region" description="Helical" evidence="1">
    <location>
        <begin position="61"/>
        <end position="78"/>
    </location>
</feature>
<protein>
    <submittedName>
        <fullName evidence="2">Uncharacterized protein</fullName>
    </submittedName>
</protein>
<dbReference type="PANTHER" id="PTHR34672">
    <property type="entry name" value="POLLEN-SPECIFIC ARABINOGALACTA PROTEIN BAN102"/>
    <property type="match status" value="1"/>
</dbReference>
<feature type="transmembrane region" description="Helical" evidence="1">
    <location>
        <begin position="98"/>
        <end position="117"/>
    </location>
</feature>
<name>A0ABP0XQ22_9ROSI</name>
<proteinExistence type="predicted"/>
<dbReference type="PANTHER" id="PTHR34672:SF2">
    <property type="entry name" value="ARABINOGALACTAN PROTEIN 23"/>
    <property type="match status" value="1"/>
</dbReference>
<dbReference type="InterPro" id="IPR044702">
    <property type="entry name" value="AGP23/40"/>
</dbReference>
<keyword evidence="3" id="KW-1185">Reference proteome</keyword>
<sequence>MLGLGRLRLKLKLFNQNTRNGEAAIQQSKASSVRSLSSQSEVSFLPKKANSISSAMEMKNFACAALFAAATLSAAVAADESLSPAAAPGPSSAASAALPALGSLVGASLVSFVAYFLN</sequence>
<evidence type="ECO:0000313" key="3">
    <source>
        <dbReference type="Proteomes" id="UP001642487"/>
    </source>
</evidence>
<reference evidence="2 3" key="1">
    <citation type="submission" date="2024-03" db="EMBL/GenBank/DDBJ databases">
        <authorList>
            <person name="Gkanogiannis A."/>
            <person name="Becerra Lopez-Lavalle L."/>
        </authorList>
    </citation>
    <scope>NUCLEOTIDE SEQUENCE [LARGE SCALE GENOMIC DNA]</scope>
</reference>